<evidence type="ECO:0000313" key="2">
    <source>
        <dbReference type="Proteomes" id="UP000464688"/>
    </source>
</evidence>
<protein>
    <submittedName>
        <fullName evidence="1">Uncharacterized protein</fullName>
    </submittedName>
</protein>
<name>A0AAJ4B4G5_PSESX</name>
<sequence>MKSELNKAIKEFLRYGAVEKMQNLEAVEILKKNKVIIPSEEINHDELMRKLYKEKSLAQKKDVVDSFLFGLENGQTDKRAALSAYAIMLNFPKHEFTSEYGINCQICGGFNSRTINFTLYNFMRYMIGSTNSGDPGQLYFFLREHNRAPKHSVESIATLKSILDVLRNATPHDTPLTMEKKIRTSLSIKITKEESRGLLDLLGQIGLLESDEHKGFLHDFKNIGLTPRKTRSSDWSYPIDFWKGEHGVNEEAVEFWFGDYLKRFN</sequence>
<accession>A0AAJ4B4G5</accession>
<reference evidence="1 2" key="1">
    <citation type="journal article" date="2014" name="Genome Announc.">
        <title>Draft Genome Sequences of a Phylogenetically Diverse Suite of Pseudomonas syringae Strains from Multiple Source Populations.</title>
        <authorList>
            <person name="Baltrus D.A."/>
            <person name="Yourstone S."/>
            <person name="Lind A."/>
            <person name="Guilbaud C."/>
            <person name="Sands D.C."/>
            <person name="Jones C.D."/>
            <person name="Morris C.E."/>
            <person name="Dangl J.L."/>
        </authorList>
    </citation>
    <scope>NUCLEOTIDE SEQUENCE [LARGE SCALE GENOMIC DNA]</scope>
    <source>
        <strain evidence="1 2">UB303</strain>
    </source>
</reference>
<evidence type="ECO:0000313" key="1">
    <source>
        <dbReference type="EMBL" id="QHF10788.1"/>
    </source>
</evidence>
<dbReference type="EMBL" id="CP047267">
    <property type="protein sequence ID" value="QHF10788.1"/>
    <property type="molecule type" value="Genomic_DNA"/>
</dbReference>
<proteinExistence type="predicted"/>
<organism evidence="1 2">
    <name type="scientific">Pseudomonas syringae UB303</name>
    <dbReference type="NCBI Taxonomy" id="1357287"/>
    <lineage>
        <taxon>Bacteria</taxon>
        <taxon>Pseudomonadati</taxon>
        <taxon>Pseudomonadota</taxon>
        <taxon>Gammaproteobacteria</taxon>
        <taxon>Pseudomonadales</taxon>
        <taxon>Pseudomonadaceae</taxon>
        <taxon>Pseudomonas</taxon>
        <taxon>Pseudomonas syringae</taxon>
    </lineage>
</organism>
<dbReference type="RefSeq" id="WP_024660252.1">
    <property type="nucleotide sequence ID" value="NZ_CP047267.1"/>
</dbReference>
<dbReference type="AlphaFoldDB" id="A0AAJ4B4G5"/>
<dbReference type="Proteomes" id="UP000464688">
    <property type="component" value="Chromosome"/>
</dbReference>
<gene>
    <name evidence="1" type="ORF">N026_26485</name>
</gene>